<gene>
    <name evidence="7" type="primary">LOC18593023</name>
</gene>
<accession>A0AB32UWT4</accession>
<dbReference type="InterPro" id="IPR035595">
    <property type="entry name" value="UDP_glycos_trans_CS"/>
</dbReference>
<keyword evidence="3 4" id="KW-0808">Transferase</keyword>
<organism evidence="6 7">
    <name type="scientific">Theobroma cacao</name>
    <name type="common">Cacao</name>
    <name type="synonym">Cocoa</name>
    <dbReference type="NCBI Taxonomy" id="3641"/>
    <lineage>
        <taxon>Eukaryota</taxon>
        <taxon>Viridiplantae</taxon>
        <taxon>Streptophyta</taxon>
        <taxon>Embryophyta</taxon>
        <taxon>Tracheophyta</taxon>
        <taxon>Spermatophyta</taxon>
        <taxon>Magnoliopsida</taxon>
        <taxon>eudicotyledons</taxon>
        <taxon>Gunneridae</taxon>
        <taxon>Pentapetalae</taxon>
        <taxon>rosids</taxon>
        <taxon>malvids</taxon>
        <taxon>Malvales</taxon>
        <taxon>Malvaceae</taxon>
        <taxon>Byttnerioideae</taxon>
        <taxon>Theobroma</taxon>
    </lineage>
</organism>
<dbReference type="PROSITE" id="PS00375">
    <property type="entry name" value="UDPGT"/>
    <property type="match status" value="1"/>
</dbReference>
<dbReference type="InterPro" id="IPR050481">
    <property type="entry name" value="UDP-glycosyltransf_plant"/>
</dbReference>
<dbReference type="SUPFAM" id="SSF53756">
    <property type="entry name" value="UDP-Glycosyltransferase/glycogen phosphorylase"/>
    <property type="match status" value="1"/>
</dbReference>
<name>A0AB32UWT4_THECC</name>
<evidence type="ECO:0000256" key="3">
    <source>
        <dbReference type="ARBA" id="ARBA00022679"/>
    </source>
</evidence>
<dbReference type="Gene3D" id="3.40.50.2000">
    <property type="entry name" value="Glycogen Phosphorylase B"/>
    <property type="match status" value="2"/>
</dbReference>
<evidence type="ECO:0000256" key="4">
    <source>
        <dbReference type="RuleBase" id="RU003718"/>
    </source>
</evidence>
<dbReference type="FunFam" id="3.40.50.2000:FF:000020">
    <property type="entry name" value="Glycosyltransferase"/>
    <property type="match status" value="1"/>
</dbReference>
<dbReference type="GeneID" id="18593023"/>
<keyword evidence="2 4" id="KW-0328">Glycosyltransferase</keyword>
<comment type="similarity">
    <text evidence="1 4">Belongs to the UDP-glycosyltransferase family.</text>
</comment>
<dbReference type="Gramene" id="Tc08v2_t015780.1">
    <property type="protein sequence ID" value="Tc08v2_p015780.1"/>
    <property type="gene ID" value="Tc08v2_g015780"/>
</dbReference>
<proteinExistence type="inferred from homology"/>
<protein>
    <recommendedName>
        <fullName evidence="5">Glycosyltransferase</fullName>
        <ecNumber evidence="5">2.4.1.-</ecNumber>
    </recommendedName>
</protein>
<sequence>MQETIVLYPSPGLGHVVSMVELGKLILQQRNHQFSITILLTTGFWDTPRIISYINSVSQAYPSICFRRFTSVSVSMDKKCSVAAIAFQFIRLHAPNALHSLQEISKDHKISAFVIDIFCTSTLSMGKDLKIPTFYFYTSGASSLAAFLQFPKLDEQTTESFRDLPDTVFHFHGLPPLKAIHMPEPALDREDPAYWDFIYFCSGLALSDGIIVNTFQELEPISIKAIADELCLVDAPTPPTYYIGPLIAAGSKAEHECLSWLEKQPSKSVVFLCFGSRGSFSRVQIMEIAKGLERSGQRFLWVVKNPPQDEKAKQTEESPNVDLDSLLPDGFMERTKDRGLVVKSFAPQVVVLNKDSVGGFVTHCGWNSILEAAVTGVPMIAWPLHAEQHLNRNILVQDMKMAIPVEQRQEDGFVSGTELEKRVTELMDSDIGMELRERSWKMREKALAAWGPSGSSTKALTKLIDLWKHG</sequence>
<dbReference type="CDD" id="cd03784">
    <property type="entry name" value="GT1_Gtf-like"/>
    <property type="match status" value="1"/>
</dbReference>
<dbReference type="KEGG" id="tcc:18593023"/>
<reference evidence="7" key="2">
    <citation type="submission" date="2025-08" db="UniProtKB">
        <authorList>
            <consortium name="RefSeq"/>
        </authorList>
    </citation>
    <scope>IDENTIFICATION</scope>
</reference>
<dbReference type="Proteomes" id="UP000694886">
    <property type="component" value="Chromosome 8"/>
</dbReference>
<evidence type="ECO:0000313" key="7">
    <source>
        <dbReference type="RefSeq" id="XP_007020090.2"/>
    </source>
</evidence>
<dbReference type="InterPro" id="IPR002213">
    <property type="entry name" value="UDP_glucos_trans"/>
</dbReference>
<dbReference type="PANTHER" id="PTHR48048:SF20">
    <property type="entry name" value="GLYCOSYLTRANSFERASE"/>
    <property type="match status" value="1"/>
</dbReference>
<evidence type="ECO:0000313" key="6">
    <source>
        <dbReference type="Proteomes" id="UP000694886"/>
    </source>
</evidence>
<dbReference type="PANTHER" id="PTHR48048">
    <property type="entry name" value="GLYCOSYLTRANSFERASE"/>
    <property type="match status" value="1"/>
</dbReference>
<evidence type="ECO:0000256" key="2">
    <source>
        <dbReference type="ARBA" id="ARBA00022676"/>
    </source>
</evidence>
<dbReference type="GO" id="GO:0035251">
    <property type="term" value="F:UDP-glucosyltransferase activity"/>
    <property type="evidence" value="ECO:0007669"/>
    <property type="project" value="InterPro"/>
</dbReference>
<dbReference type="Pfam" id="PF00201">
    <property type="entry name" value="UDPGT"/>
    <property type="match status" value="1"/>
</dbReference>
<dbReference type="RefSeq" id="XP_007020090.2">
    <property type="nucleotide sequence ID" value="XM_007020028.2"/>
</dbReference>
<dbReference type="AlphaFoldDB" id="A0AB32UWT4"/>
<reference evidence="6" key="1">
    <citation type="journal article" date="1997" name="Nucleic Acids Res.">
        <title>tRNAscan-SE: a program for improved detection of transfer RNA genes in genomic sequence.</title>
        <authorList>
            <person name="Lowe T.M."/>
            <person name="Eddy S.R."/>
        </authorList>
    </citation>
    <scope>NUCLEOTIDE SEQUENCE [LARGE SCALE GENOMIC DNA]</scope>
    <source>
        <strain evidence="6">r\B97-61/B2</strain>
    </source>
</reference>
<dbReference type="FunFam" id="3.40.50.2000:FF:000095">
    <property type="entry name" value="Glycosyltransferase"/>
    <property type="match status" value="1"/>
</dbReference>
<dbReference type="EC" id="2.4.1.-" evidence="5"/>
<evidence type="ECO:0000256" key="5">
    <source>
        <dbReference type="RuleBase" id="RU362057"/>
    </source>
</evidence>
<evidence type="ECO:0000256" key="1">
    <source>
        <dbReference type="ARBA" id="ARBA00009995"/>
    </source>
</evidence>